<dbReference type="OMA" id="DYSHEGK"/>
<feature type="region of interest" description="Disordered" evidence="1">
    <location>
        <begin position="1"/>
        <end position="22"/>
    </location>
</feature>
<sequence length="528" mass="61902">MQNTSRPSPHYTKSSLVKKSFQQQVQPQKSSFTRWLQRLFCIRDKNEQQYITNMMEVSNFDESQQPTLKIISKFSQYDEYFSIQDPIRIIQGSDSQYPFVVKFNEKKLLDIDDLYTQSLPVLNGQIVLLITQNPPLELIHFIESQAQQFIIYLQTPNSEIQQYIQNSSTSKKHSKPEIIIGKFSFKKSLSLIDQYIFMPDYSHEGKQQVVECVSLLLRLIPHEIDKFTFLIKLQGNPIQDIFSMGSRMNEAFIQRYENQFWINKILRQSQNRNGIVLKQRDQKKTGFEKSQYMMLSNTINQNKGFNLTVENTEFIINLTKYQQGTGIVHSFQCKIYQKGVEGRNNNSIDQARLFCSLIFLIKELKGFSQYDQEDFISLMKIIQQSSFLSCCFCINLMKQEDLKELSQIKMHYKRYLEILICSGIITNEQDSYVLQSIFNKCLNCPIYDISIPKSEHLGSGDNFTQQIIQTEEIGEKIYSVDYDYALSQKSYQIVLGLQQDLNYSELQIEPQKRFPYQTTTSIQNSFNE</sequence>
<accession>A0A8S1L8Q2</accession>
<dbReference type="Proteomes" id="UP000688137">
    <property type="component" value="Unassembled WGS sequence"/>
</dbReference>
<dbReference type="EMBL" id="CAJJDM010000031">
    <property type="protein sequence ID" value="CAD8061963.1"/>
    <property type="molecule type" value="Genomic_DNA"/>
</dbReference>
<comment type="caution">
    <text evidence="2">The sequence shown here is derived from an EMBL/GenBank/DDBJ whole genome shotgun (WGS) entry which is preliminary data.</text>
</comment>
<protein>
    <submittedName>
        <fullName evidence="2">Uncharacterized protein</fullName>
    </submittedName>
</protein>
<name>A0A8S1L8Q2_PARPR</name>
<gene>
    <name evidence="2" type="ORF">PPRIM_AZ9-3.1.T0320260</name>
</gene>
<proteinExistence type="predicted"/>
<dbReference type="AlphaFoldDB" id="A0A8S1L8Q2"/>
<evidence type="ECO:0000256" key="1">
    <source>
        <dbReference type="SAM" id="MobiDB-lite"/>
    </source>
</evidence>
<reference evidence="2" key="1">
    <citation type="submission" date="2021-01" db="EMBL/GenBank/DDBJ databases">
        <authorList>
            <consortium name="Genoscope - CEA"/>
            <person name="William W."/>
        </authorList>
    </citation>
    <scope>NUCLEOTIDE SEQUENCE</scope>
</reference>
<keyword evidence="3" id="KW-1185">Reference proteome</keyword>
<evidence type="ECO:0000313" key="2">
    <source>
        <dbReference type="EMBL" id="CAD8061963.1"/>
    </source>
</evidence>
<evidence type="ECO:0000313" key="3">
    <source>
        <dbReference type="Proteomes" id="UP000688137"/>
    </source>
</evidence>
<organism evidence="2 3">
    <name type="scientific">Paramecium primaurelia</name>
    <dbReference type="NCBI Taxonomy" id="5886"/>
    <lineage>
        <taxon>Eukaryota</taxon>
        <taxon>Sar</taxon>
        <taxon>Alveolata</taxon>
        <taxon>Ciliophora</taxon>
        <taxon>Intramacronucleata</taxon>
        <taxon>Oligohymenophorea</taxon>
        <taxon>Peniculida</taxon>
        <taxon>Parameciidae</taxon>
        <taxon>Paramecium</taxon>
    </lineage>
</organism>